<dbReference type="RefSeq" id="WP_311671521.1">
    <property type="nucleotide sequence ID" value="NZ_JAVREQ010000001.1"/>
</dbReference>
<protein>
    <recommendedName>
        <fullName evidence="4">Transcriptional regulator</fullName>
    </recommendedName>
</protein>
<evidence type="ECO:0008006" key="4">
    <source>
        <dbReference type="Google" id="ProtNLM"/>
    </source>
</evidence>
<keyword evidence="3" id="KW-1185">Reference proteome</keyword>
<evidence type="ECO:0000256" key="1">
    <source>
        <dbReference type="SAM" id="MobiDB-lite"/>
    </source>
</evidence>
<reference evidence="3" key="1">
    <citation type="submission" date="2023-07" db="EMBL/GenBank/DDBJ databases">
        <title>30 novel species of actinomycetes from the DSMZ collection.</title>
        <authorList>
            <person name="Nouioui I."/>
        </authorList>
    </citation>
    <scope>NUCLEOTIDE SEQUENCE [LARGE SCALE GENOMIC DNA]</scope>
    <source>
        <strain evidence="3">DSM 42041</strain>
    </source>
</reference>
<feature type="region of interest" description="Disordered" evidence="1">
    <location>
        <begin position="214"/>
        <end position="294"/>
    </location>
</feature>
<dbReference type="Proteomes" id="UP001183414">
    <property type="component" value="Unassembled WGS sequence"/>
</dbReference>
<organism evidence="2 3">
    <name type="scientific">Streptomyces hazeniae</name>
    <dbReference type="NCBI Taxonomy" id="3075538"/>
    <lineage>
        <taxon>Bacteria</taxon>
        <taxon>Bacillati</taxon>
        <taxon>Actinomycetota</taxon>
        <taxon>Actinomycetes</taxon>
        <taxon>Kitasatosporales</taxon>
        <taxon>Streptomycetaceae</taxon>
        <taxon>Streptomyces</taxon>
    </lineage>
</organism>
<comment type="caution">
    <text evidence="2">The sequence shown here is derived from an EMBL/GenBank/DDBJ whole genome shotgun (WGS) entry which is preliminary data.</text>
</comment>
<evidence type="ECO:0000313" key="2">
    <source>
        <dbReference type="EMBL" id="MDT0377562.1"/>
    </source>
</evidence>
<sequence>MHELHAAVSEAASWRLASQYLRIAQALPELLAELPRALHSAPTEHEQAEVAGLLASAFRSADAVAYKSGARDLSARLVELMRWAAGISGDTLLGAAAAYVRGETFFAARAHAPGLRAMQAAIDAAPAPSTPRTTAARGALHMRAAVLASRATNPDAATEHIGEARRLGDTVPEDVYGGTAFGPSSVRIHEVSLAVGLGGDHLQRALDVAREWRRRGSCPPSGAPASTSSWAALSSGPGCRMTRTSRRRSPGRSLRSTPGTPVGARGHRHAAPTQARRPGRPVELRRLVQRHLTR</sequence>
<gene>
    <name evidence="2" type="ORF">RM572_02075</name>
</gene>
<proteinExistence type="predicted"/>
<name>A0ABU2NKR5_9ACTN</name>
<evidence type="ECO:0000313" key="3">
    <source>
        <dbReference type="Proteomes" id="UP001183414"/>
    </source>
</evidence>
<dbReference type="EMBL" id="JAVREQ010000001">
    <property type="protein sequence ID" value="MDT0377562.1"/>
    <property type="molecule type" value="Genomic_DNA"/>
</dbReference>
<accession>A0ABU2NKR5</accession>